<dbReference type="OrthoDB" id="366235at2759"/>
<dbReference type="EMBL" id="LT608194">
    <property type="protein sequence ID" value="SCM25077.1"/>
    <property type="molecule type" value="Genomic_DNA"/>
</dbReference>
<sequence>MFISKMAKLCQIKTSKNIFFLKNLNIPYKHVITKTFLNNQYTSNVHYKNGGLTNSNNLNDKSFFNLGIKRHIHNIKDESHCHENSINENLKNNESMLNENANERGEQMNAEKILPEEYGYKFDKHEPTMFGDWSHNCRVTDF</sequence>
<evidence type="ECO:0000313" key="3">
    <source>
        <dbReference type="EMBL" id="SCN63062.1"/>
    </source>
</evidence>
<gene>
    <name evidence="3" type="ORF">PCHDK_000454200</name>
    <name evidence="2" type="ORF">PCHDS_000454000</name>
</gene>
<dbReference type="Pfam" id="PF07896">
    <property type="entry name" value="DUF1674"/>
    <property type="match status" value="1"/>
</dbReference>
<comment type="similarity">
    <text evidence="1">Belongs to the SDHAF4 family.</text>
</comment>
<evidence type="ECO:0000256" key="1">
    <source>
        <dbReference type="ARBA" id="ARBA00005701"/>
    </source>
</evidence>
<reference evidence="4 5" key="1">
    <citation type="submission" date="2016-08" db="EMBL/GenBank/DDBJ databases">
        <authorList>
            <consortium name="Pathogen Informatics"/>
        </authorList>
    </citation>
    <scope>NUCLEOTIDE SEQUENCE [LARGE SCALE GENOMIC DNA]</scope>
    <source>
        <strain evidence="3 4">DK</strain>
        <strain evidence="2 5">DS</strain>
    </source>
</reference>
<dbReference type="InterPro" id="IPR012875">
    <property type="entry name" value="SDHF4"/>
</dbReference>
<accession>A0A1C6YNV4</accession>
<evidence type="ECO:0008006" key="6">
    <source>
        <dbReference type="Google" id="ProtNLM"/>
    </source>
</evidence>
<dbReference type="Proteomes" id="UP000507536">
    <property type="component" value="Chromosome 14"/>
</dbReference>
<dbReference type="AlphaFoldDB" id="A0A1C6YNV4"/>
<dbReference type="EMBL" id="LT608208">
    <property type="protein sequence ID" value="SCN63062.1"/>
    <property type="molecule type" value="Genomic_DNA"/>
</dbReference>
<proteinExistence type="inferred from homology"/>
<dbReference type="Proteomes" id="UP000195879">
    <property type="component" value="Chromosome 14"/>
</dbReference>
<name>A0A1C6YNV4_PLACE</name>
<organism evidence="2 5">
    <name type="scientific">Plasmodium chabaudi adami</name>
    <dbReference type="NCBI Taxonomy" id="5826"/>
    <lineage>
        <taxon>Eukaryota</taxon>
        <taxon>Sar</taxon>
        <taxon>Alveolata</taxon>
        <taxon>Apicomplexa</taxon>
        <taxon>Aconoidasida</taxon>
        <taxon>Haemosporida</taxon>
        <taxon>Plasmodiidae</taxon>
        <taxon>Plasmodium</taxon>
        <taxon>Plasmodium (Vinckeia)</taxon>
    </lineage>
</organism>
<protein>
    <recommendedName>
        <fullName evidence="6">Succinate dehydrogenase assembly factor 4, mitochondrial</fullName>
    </recommendedName>
</protein>
<evidence type="ECO:0000313" key="2">
    <source>
        <dbReference type="EMBL" id="SCM25077.1"/>
    </source>
</evidence>
<evidence type="ECO:0000313" key="4">
    <source>
        <dbReference type="Proteomes" id="UP000195879"/>
    </source>
</evidence>
<evidence type="ECO:0000313" key="5">
    <source>
        <dbReference type="Proteomes" id="UP000507536"/>
    </source>
</evidence>